<accession>A0A9D1LT92</accession>
<dbReference type="InterPro" id="IPR038584">
    <property type="entry name" value="Ribosomal_bL33_sf"/>
</dbReference>
<protein>
    <recommendedName>
        <fullName evidence="4 5">Large ribosomal subunit protein bL33</fullName>
    </recommendedName>
</protein>
<evidence type="ECO:0000256" key="3">
    <source>
        <dbReference type="ARBA" id="ARBA00023274"/>
    </source>
</evidence>
<dbReference type="NCBIfam" id="NF001764">
    <property type="entry name" value="PRK00504.1"/>
    <property type="match status" value="1"/>
</dbReference>
<dbReference type="SUPFAM" id="SSF57829">
    <property type="entry name" value="Zn-binding ribosomal proteins"/>
    <property type="match status" value="1"/>
</dbReference>
<proteinExistence type="inferred from homology"/>
<evidence type="ECO:0000313" key="7">
    <source>
        <dbReference type="Proteomes" id="UP000824123"/>
    </source>
</evidence>
<dbReference type="InterPro" id="IPR018264">
    <property type="entry name" value="Ribosomal_bL33_CS"/>
</dbReference>
<organism evidence="6 7">
    <name type="scientific">Candidatus Fimadaptatus faecigallinarum</name>
    <dbReference type="NCBI Taxonomy" id="2840814"/>
    <lineage>
        <taxon>Bacteria</taxon>
        <taxon>Bacillati</taxon>
        <taxon>Bacillota</taxon>
        <taxon>Clostridia</taxon>
        <taxon>Eubacteriales</taxon>
        <taxon>Candidatus Fimadaptatus</taxon>
    </lineage>
</organism>
<dbReference type="GO" id="GO:0006412">
    <property type="term" value="P:translation"/>
    <property type="evidence" value="ECO:0007669"/>
    <property type="project" value="UniProtKB-UniRule"/>
</dbReference>
<reference evidence="6" key="1">
    <citation type="submission" date="2020-10" db="EMBL/GenBank/DDBJ databases">
        <authorList>
            <person name="Gilroy R."/>
        </authorList>
    </citation>
    <scope>NUCLEOTIDE SEQUENCE</scope>
    <source>
        <strain evidence="6">ChiSxjej2B14-8506</strain>
    </source>
</reference>
<dbReference type="PROSITE" id="PS00582">
    <property type="entry name" value="RIBOSOMAL_L33"/>
    <property type="match status" value="1"/>
</dbReference>
<dbReference type="NCBIfam" id="NF001860">
    <property type="entry name" value="PRK00595.1"/>
    <property type="match status" value="1"/>
</dbReference>
<dbReference type="Gene3D" id="2.20.28.120">
    <property type="entry name" value="Ribosomal protein L33"/>
    <property type="match status" value="1"/>
</dbReference>
<evidence type="ECO:0000256" key="4">
    <source>
        <dbReference type="ARBA" id="ARBA00035176"/>
    </source>
</evidence>
<sequence>MAVGQRVKVTLACTECKQRNYNTMKNKKNDPDRLEMHKYCRFCKKHTAHRETR</sequence>
<comment type="similarity">
    <text evidence="1 5">Belongs to the bacterial ribosomal protein bL33 family.</text>
</comment>
<dbReference type="InterPro" id="IPR001705">
    <property type="entry name" value="Ribosomal_bL33"/>
</dbReference>
<dbReference type="InterPro" id="IPR011332">
    <property type="entry name" value="Ribosomal_zn-bd"/>
</dbReference>
<dbReference type="GO" id="GO:0005737">
    <property type="term" value="C:cytoplasm"/>
    <property type="evidence" value="ECO:0007669"/>
    <property type="project" value="UniProtKB-ARBA"/>
</dbReference>
<dbReference type="GO" id="GO:0005840">
    <property type="term" value="C:ribosome"/>
    <property type="evidence" value="ECO:0007669"/>
    <property type="project" value="UniProtKB-KW"/>
</dbReference>
<dbReference type="PANTHER" id="PTHR43168:SF2">
    <property type="entry name" value="LARGE RIBOSOMAL SUBUNIT PROTEIN BL33C"/>
    <property type="match status" value="1"/>
</dbReference>
<evidence type="ECO:0000256" key="5">
    <source>
        <dbReference type="HAMAP-Rule" id="MF_00294"/>
    </source>
</evidence>
<keyword evidence="3 5" id="KW-0687">Ribonucleoprotein</keyword>
<dbReference type="GO" id="GO:1990904">
    <property type="term" value="C:ribonucleoprotein complex"/>
    <property type="evidence" value="ECO:0007669"/>
    <property type="project" value="UniProtKB-KW"/>
</dbReference>
<gene>
    <name evidence="5 6" type="primary">rpmG</name>
    <name evidence="6" type="ORF">IAC59_09670</name>
</gene>
<dbReference type="GO" id="GO:0003735">
    <property type="term" value="F:structural constituent of ribosome"/>
    <property type="evidence" value="ECO:0007669"/>
    <property type="project" value="InterPro"/>
</dbReference>
<comment type="caution">
    <text evidence="6">The sequence shown here is derived from an EMBL/GenBank/DDBJ whole genome shotgun (WGS) entry which is preliminary data.</text>
</comment>
<dbReference type="PANTHER" id="PTHR43168">
    <property type="entry name" value="50S RIBOSOMAL PROTEIN L33, CHLOROPLASTIC"/>
    <property type="match status" value="1"/>
</dbReference>
<dbReference type="AlphaFoldDB" id="A0A9D1LT92"/>
<evidence type="ECO:0000313" key="6">
    <source>
        <dbReference type="EMBL" id="HIU47505.1"/>
    </source>
</evidence>
<dbReference type="NCBIfam" id="TIGR01023">
    <property type="entry name" value="rpmG_bact"/>
    <property type="match status" value="1"/>
</dbReference>
<dbReference type="EMBL" id="DVNK01000057">
    <property type="protein sequence ID" value="HIU47505.1"/>
    <property type="molecule type" value="Genomic_DNA"/>
</dbReference>
<reference evidence="6" key="2">
    <citation type="journal article" date="2021" name="PeerJ">
        <title>Extensive microbial diversity within the chicken gut microbiome revealed by metagenomics and culture.</title>
        <authorList>
            <person name="Gilroy R."/>
            <person name="Ravi A."/>
            <person name="Getino M."/>
            <person name="Pursley I."/>
            <person name="Horton D.L."/>
            <person name="Alikhan N.F."/>
            <person name="Baker D."/>
            <person name="Gharbi K."/>
            <person name="Hall N."/>
            <person name="Watson M."/>
            <person name="Adriaenssens E.M."/>
            <person name="Foster-Nyarko E."/>
            <person name="Jarju S."/>
            <person name="Secka A."/>
            <person name="Antonio M."/>
            <person name="Oren A."/>
            <person name="Chaudhuri R.R."/>
            <person name="La Ragione R."/>
            <person name="Hildebrand F."/>
            <person name="Pallen M.J."/>
        </authorList>
    </citation>
    <scope>NUCLEOTIDE SEQUENCE</scope>
    <source>
        <strain evidence="6">ChiSxjej2B14-8506</strain>
    </source>
</reference>
<evidence type="ECO:0000256" key="2">
    <source>
        <dbReference type="ARBA" id="ARBA00022980"/>
    </source>
</evidence>
<dbReference type="Pfam" id="PF00471">
    <property type="entry name" value="Ribosomal_L33"/>
    <property type="match status" value="1"/>
</dbReference>
<name>A0A9D1LT92_9FIRM</name>
<evidence type="ECO:0000256" key="1">
    <source>
        <dbReference type="ARBA" id="ARBA00007596"/>
    </source>
</evidence>
<dbReference type="Proteomes" id="UP000824123">
    <property type="component" value="Unassembled WGS sequence"/>
</dbReference>
<dbReference type="HAMAP" id="MF_00294">
    <property type="entry name" value="Ribosomal_bL33"/>
    <property type="match status" value="1"/>
</dbReference>
<keyword evidence="2 5" id="KW-0689">Ribosomal protein</keyword>